<evidence type="ECO:0000256" key="7">
    <source>
        <dbReference type="SAM" id="MobiDB-lite"/>
    </source>
</evidence>
<proteinExistence type="predicted"/>
<dbReference type="PROSITE" id="PS00678">
    <property type="entry name" value="WD_REPEATS_1"/>
    <property type="match status" value="1"/>
</dbReference>
<dbReference type="InterPro" id="IPR001680">
    <property type="entry name" value="WD40_rpt"/>
</dbReference>
<dbReference type="EMBL" id="JALJOS010000003">
    <property type="protein sequence ID" value="KAK9841569.1"/>
    <property type="molecule type" value="Genomic_DNA"/>
</dbReference>
<evidence type="ECO:0000313" key="9">
    <source>
        <dbReference type="EMBL" id="KAK9841569.1"/>
    </source>
</evidence>
<evidence type="ECO:0000256" key="2">
    <source>
        <dbReference type="ARBA" id="ARBA00022552"/>
    </source>
</evidence>
<evidence type="ECO:0000259" key="8">
    <source>
        <dbReference type="SMART" id="SM01033"/>
    </source>
</evidence>
<keyword evidence="5" id="KW-0539">Nucleus</keyword>
<evidence type="ECO:0000256" key="3">
    <source>
        <dbReference type="ARBA" id="ARBA00022574"/>
    </source>
</evidence>
<keyword evidence="3 6" id="KW-0853">WD repeat</keyword>
<dbReference type="InterPro" id="IPR015943">
    <property type="entry name" value="WD40/YVTN_repeat-like_dom_sf"/>
</dbReference>
<dbReference type="PROSITE" id="PS50082">
    <property type="entry name" value="WD_REPEATS_2"/>
    <property type="match status" value="1"/>
</dbReference>
<dbReference type="InterPro" id="IPR036322">
    <property type="entry name" value="WD40_repeat_dom_sf"/>
</dbReference>
<feature type="domain" description="BING4 C-terminal" evidence="8">
    <location>
        <begin position="356"/>
        <end position="435"/>
    </location>
</feature>
<name>A0AAW1S7F4_9CHLO</name>
<dbReference type="Gene3D" id="2.130.10.10">
    <property type="entry name" value="YVTN repeat-like/Quinoprotein amine dehydrogenase"/>
    <property type="match status" value="1"/>
</dbReference>
<comment type="subcellular location">
    <subcellularLocation>
        <location evidence="1">Nucleus</location>
        <location evidence="1">Nucleolus</location>
    </subcellularLocation>
</comment>
<dbReference type="GO" id="GO:0000462">
    <property type="term" value="P:maturation of SSU-rRNA from tricistronic rRNA transcript (SSU-rRNA, 5.8S rRNA, LSU-rRNA)"/>
    <property type="evidence" value="ECO:0007669"/>
    <property type="project" value="TreeGrafter"/>
</dbReference>
<evidence type="ECO:0000256" key="4">
    <source>
        <dbReference type="ARBA" id="ARBA00022737"/>
    </source>
</evidence>
<dbReference type="Proteomes" id="UP001438707">
    <property type="component" value="Unassembled WGS sequence"/>
</dbReference>
<dbReference type="PANTHER" id="PTHR14085:SF3">
    <property type="entry name" value="WD REPEAT-CONTAINING PROTEIN 46"/>
    <property type="match status" value="1"/>
</dbReference>
<evidence type="ECO:0000313" key="10">
    <source>
        <dbReference type="Proteomes" id="UP001438707"/>
    </source>
</evidence>
<organism evidence="9 10">
    <name type="scientific">Apatococcus lobatus</name>
    <dbReference type="NCBI Taxonomy" id="904363"/>
    <lineage>
        <taxon>Eukaryota</taxon>
        <taxon>Viridiplantae</taxon>
        <taxon>Chlorophyta</taxon>
        <taxon>core chlorophytes</taxon>
        <taxon>Trebouxiophyceae</taxon>
        <taxon>Chlorellales</taxon>
        <taxon>Chlorellaceae</taxon>
        <taxon>Apatococcus</taxon>
    </lineage>
</organism>
<dbReference type="Pfam" id="PF00400">
    <property type="entry name" value="WD40"/>
    <property type="match status" value="1"/>
</dbReference>
<keyword evidence="4" id="KW-0677">Repeat</keyword>
<dbReference type="InterPro" id="IPR012952">
    <property type="entry name" value="BING4_C_dom"/>
</dbReference>
<dbReference type="InterPro" id="IPR040315">
    <property type="entry name" value="WDR46/Utp7"/>
</dbReference>
<keyword evidence="10" id="KW-1185">Reference proteome</keyword>
<dbReference type="InterPro" id="IPR019775">
    <property type="entry name" value="WD40_repeat_CS"/>
</dbReference>
<feature type="region of interest" description="Disordered" evidence="7">
    <location>
        <begin position="463"/>
        <end position="515"/>
    </location>
</feature>
<sequence length="540" mass="60470">MVMAQANDEPVSQPRKRQKVDPDLTARITKFRRGDPLATSKIPDRKLKGTLRYQERLANEAAELAAKADDWLLPSTAGGLEAEGMERTWRFKQDEVVQAAEVGAARKVFDLSLTELGPYSLDFTRSGRFLALAGRKGHLAVMDWQRGKLVTEIQVKETTRDIQFLHNESFFATAQRKYAYIYDRNGVEVHCLRDHVEASCLEFLPHHFLLCSVGRPGVLRYQDTSTGQTAAAHRTRLGPCSVMRQNPWNAVLCLGHANGTATLWAPNMPTPLVRLLCHRGPIKALAVDTDGRNMVTAGADGQVRVWDLRMLRPRHAYFSRATPDRLDISQRGLLAVGAARSIQVWQGALEHKANSPYMRHDVFSGRLSSLAFCPYEDVLAAGHSDGLSTMLVPGAGEPNYDSRVADPFQGRNARREQEVAQLLDKLQPDMIVLDPTTIGQVRKEPQQVQEEAKMAALVAQRTESRAALEKQAEKKKMKGKNKPSKRHRKKQYTIIEEHKDDVRMRTQKDQKLGKTAAVAEDVMPADAPRALAAFYQKGRQ</sequence>
<feature type="repeat" description="WD" evidence="6">
    <location>
        <begin position="275"/>
        <end position="309"/>
    </location>
</feature>
<feature type="compositionally biased region" description="Basic residues" evidence="7">
    <location>
        <begin position="475"/>
        <end position="491"/>
    </location>
</feature>
<feature type="compositionally biased region" description="Basic and acidic residues" evidence="7">
    <location>
        <begin position="463"/>
        <end position="474"/>
    </location>
</feature>
<dbReference type="PANTHER" id="PTHR14085">
    <property type="entry name" value="WD-REPEAT PROTEIN BING4"/>
    <property type="match status" value="1"/>
</dbReference>
<dbReference type="AlphaFoldDB" id="A0AAW1S7F4"/>
<dbReference type="SMART" id="SM01033">
    <property type="entry name" value="BING4CT"/>
    <property type="match status" value="1"/>
</dbReference>
<dbReference type="SUPFAM" id="SSF50978">
    <property type="entry name" value="WD40 repeat-like"/>
    <property type="match status" value="1"/>
</dbReference>
<dbReference type="GO" id="GO:0032040">
    <property type="term" value="C:small-subunit processome"/>
    <property type="evidence" value="ECO:0007669"/>
    <property type="project" value="TreeGrafter"/>
</dbReference>
<reference evidence="9 10" key="1">
    <citation type="journal article" date="2024" name="Nat. Commun.">
        <title>Phylogenomics reveals the evolutionary origins of lichenization in chlorophyte algae.</title>
        <authorList>
            <person name="Puginier C."/>
            <person name="Libourel C."/>
            <person name="Otte J."/>
            <person name="Skaloud P."/>
            <person name="Haon M."/>
            <person name="Grisel S."/>
            <person name="Petersen M."/>
            <person name="Berrin J.G."/>
            <person name="Delaux P.M."/>
            <person name="Dal Grande F."/>
            <person name="Keller J."/>
        </authorList>
    </citation>
    <scope>NUCLEOTIDE SEQUENCE [LARGE SCALE GENOMIC DNA]</scope>
    <source>
        <strain evidence="9 10">SAG 2145</strain>
    </source>
</reference>
<dbReference type="SMART" id="SM00320">
    <property type="entry name" value="WD40"/>
    <property type="match status" value="5"/>
</dbReference>
<dbReference type="PROSITE" id="PS50294">
    <property type="entry name" value="WD_REPEATS_REGION"/>
    <property type="match status" value="1"/>
</dbReference>
<dbReference type="GO" id="GO:0030686">
    <property type="term" value="C:90S preribosome"/>
    <property type="evidence" value="ECO:0007669"/>
    <property type="project" value="TreeGrafter"/>
</dbReference>
<evidence type="ECO:0000256" key="5">
    <source>
        <dbReference type="ARBA" id="ARBA00023242"/>
    </source>
</evidence>
<protein>
    <recommendedName>
        <fullName evidence="8">BING4 C-terminal domain-containing protein</fullName>
    </recommendedName>
</protein>
<comment type="caution">
    <text evidence="9">The sequence shown here is derived from an EMBL/GenBank/DDBJ whole genome shotgun (WGS) entry which is preliminary data.</text>
</comment>
<accession>A0AAW1S7F4</accession>
<dbReference type="FunFam" id="2.130.10.10:FF:000378">
    <property type="entry name" value="U3 small nucleolar RNA-associated protein 7"/>
    <property type="match status" value="1"/>
</dbReference>
<keyword evidence="2" id="KW-0698">rRNA processing</keyword>
<feature type="region of interest" description="Disordered" evidence="7">
    <location>
        <begin position="1"/>
        <end position="23"/>
    </location>
</feature>
<feature type="compositionally biased region" description="Basic and acidic residues" evidence="7">
    <location>
        <begin position="495"/>
        <end position="512"/>
    </location>
</feature>
<dbReference type="Pfam" id="PF08149">
    <property type="entry name" value="BING4CT"/>
    <property type="match status" value="1"/>
</dbReference>
<evidence type="ECO:0000256" key="6">
    <source>
        <dbReference type="PROSITE-ProRule" id="PRU00221"/>
    </source>
</evidence>
<gene>
    <name evidence="9" type="ORF">WJX74_008074</name>
</gene>
<evidence type="ECO:0000256" key="1">
    <source>
        <dbReference type="ARBA" id="ARBA00004604"/>
    </source>
</evidence>